<dbReference type="AlphaFoldDB" id="A0A7J6QXG5"/>
<keyword evidence="3" id="KW-0479">Metal-binding</keyword>
<evidence type="ECO:0000259" key="7">
    <source>
        <dbReference type="Pfam" id="PF00078"/>
    </source>
</evidence>
<dbReference type="Gene3D" id="1.10.630.10">
    <property type="entry name" value="Cytochrome P450"/>
    <property type="match status" value="1"/>
</dbReference>
<dbReference type="SUPFAM" id="SSF56672">
    <property type="entry name" value="DNA/RNA polymerases"/>
    <property type="match status" value="1"/>
</dbReference>
<gene>
    <name evidence="8" type="ORF">FOZ63_006449</name>
</gene>
<keyword evidence="2" id="KW-0349">Heme</keyword>
<accession>A0A7J6QXG5</accession>
<reference evidence="8 9" key="1">
    <citation type="submission" date="2020-04" db="EMBL/GenBank/DDBJ databases">
        <title>Perkinsus olseni comparative genomics.</title>
        <authorList>
            <person name="Bogema D.R."/>
        </authorList>
    </citation>
    <scope>NUCLEOTIDE SEQUENCE [LARGE SCALE GENOMIC DNA]</scope>
    <source>
        <strain evidence="8 9">ATCC PRA-207</strain>
    </source>
</reference>
<dbReference type="Pfam" id="PF00078">
    <property type="entry name" value="RVT_1"/>
    <property type="match status" value="1"/>
</dbReference>
<evidence type="ECO:0000256" key="4">
    <source>
        <dbReference type="ARBA" id="ARBA00023002"/>
    </source>
</evidence>
<dbReference type="PANTHER" id="PTHR24291:SF50">
    <property type="entry name" value="BIFUNCTIONAL ALBAFLAVENONE MONOOXYGENASE_TERPENE SYNTHASE"/>
    <property type="match status" value="1"/>
</dbReference>
<evidence type="ECO:0000256" key="3">
    <source>
        <dbReference type="ARBA" id="ARBA00022723"/>
    </source>
</evidence>
<keyword evidence="4" id="KW-0560">Oxidoreductase</keyword>
<evidence type="ECO:0000256" key="6">
    <source>
        <dbReference type="ARBA" id="ARBA00023033"/>
    </source>
</evidence>
<protein>
    <recommendedName>
        <fullName evidence="7">Reverse transcriptase domain-containing protein</fullName>
    </recommendedName>
</protein>
<evidence type="ECO:0000256" key="2">
    <source>
        <dbReference type="ARBA" id="ARBA00022617"/>
    </source>
</evidence>
<dbReference type="InterPro" id="IPR036396">
    <property type="entry name" value="Cyt_P450_sf"/>
</dbReference>
<dbReference type="InterPro" id="IPR000477">
    <property type="entry name" value="RT_dom"/>
</dbReference>
<evidence type="ECO:0000313" key="9">
    <source>
        <dbReference type="Proteomes" id="UP000553632"/>
    </source>
</evidence>
<evidence type="ECO:0000256" key="5">
    <source>
        <dbReference type="ARBA" id="ARBA00023004"/>
    </source>
</evidence>
<dbReference type="GO" id="GO:0005506">
    <property type="term" value="F:iron ion binding"/>
    <property type="evidence" value="ECO:0007669"/>
    <property type="project" value="InterPro"/>
</dbReference>
<keyword evidence="5" id="KW-0408">Iron</keyword>
<dbReference type="EMBL" id="JABANO010029865">
    <property type="protein sequence ID" value="KAF4712832.1"/>
    <property type="molecule type" value="Genomic_DNA"/>
</dbReference>
<dbReference type="SUPFAM" id="SSF48264">
    <property type="entry name" value="Cytochrome P450"/>
    <property type="match status" value="1"/>
</dbReference>
<dbReference type="CDD" id="cd00302">
    <property type="entry name" value="cytochrome_P450"/>
    <property type="match status" value="1"/>
</dbReference>
<dbReference type="InterPro" id="IPR050196">
    <property type="entry name" value="Cytochrome_P450_Monoox"/>
</dbReference>
<dbReference type="PANTHER" id="PTHR24291">
    <property type="entry name" value="CYTOCHROME P450 FAMILY 4"/>
    <property type="match status" value="1"/>
</dbReference>
<dbReference type="Gene3D" id="3.10.10.10">
    <property type="entry name" value="HIV Type 1 Reverse Transcriptase, subunit A, domain 1"/>
    <property type="match status" value="1"/>
</dbReference>
<comment type="caution">
    <text evidence="8">The sequence shown here is derived from an EMBL/GenBank/DDBJ whole genome shotgun (WGS) entry which is preliminary data.</text>
</comment>
<dbReference type="GO" id="GO:0020037">
    <property type="term" value="F:heme binding"/>
    <property type="evidence" value="ECO:0007669"/>
    <property type="project" value="InterPro"/>
</dbReference>
<name>A0A7J6QXG5_PEROL</name>
<dbReference type="InterPro" id="IPR001128">
    <property type="entry name" value="Cyt_P450"/>
</dbReference>
<evidence type="ECO:0000313" key="8">
    <source>
        <dbReference type="EMBL" id="KAF4712832.1"/>
    </source>
</evidence>
<dbReference type="GO" id="GO:0016705">
    <property type="term" value="F:oxidoreductase activity, acting on paired donors, with incorporation or reduction of molecular oxygen"/>
    <property type="evidence" value="ECO:0007669"/>
    <property type="project" value="InterPro"/>
</dbReference>
<dbReference type="Pfam" id="PF00067">
    <property type="entry name" value="p450"/>
    <property type="match status" value="1"/>
</dbReference>
<keyword evidence="9" id="KW-1185">Reference proteome</keyword>
<keyword evidence="6" id="KW-0503">Monooxygenase</keyword>
<dbReference type="InterPro" id="IPR043502">
    <property type="entry name" value="DNA/RNA_pol_sf"/>
</dbReference>
<feature type="non-terminal residue" evidence="8">
    <location>
        <position position="1"/>
    </location>
</feature>
<dbReference type="InterPro" id="IPR043128">
    <property type="entry name" value="Rev_trsase/Diguanyl_cyclase"/>
</dbReference>
<proteinExistence type="inferred from homology"/>
<dbReference type="Gene3D" id="3.30.70.270">
    <property type="match status" value="1"/>
</dbReference>
<evidence type="ECO:0000256" key="1">
    <source>
        <dbReference type="ARBA" id="ARBA00010617"/>
    </source>
</evidence>
<feature type="domain" description="Reverse transcriptase" evidence="7">
    <location>
        <begin position="239"/>
        <end position="365"/>
    </location>
</feature>
<organism evidence="8 9">
    <name type="scientific">Perkinsus olseni</name>
    <name type="common">Perkinsus atlanticus</name>
    <dbReference type="NCBI Taxonomy" id="32597"/>
    <lineage>
        <taxon>Eukaryota</taxon>
        <taxon>Sar</taxon>
        <taxon>Alveolata</taxon>
        <taxon>Perkinsozoa</taxon>
        <taxon>Perkinsea</taxon>
        <taxon>Perkinsida</taxon>
        <taxon>Perkinsidae</taxon>
        <taxon>Perkinsus</taxon>
    </lineage>
</organism>
<sequence>TQEATGESDPCYHHQQLKPSLPQATATCGTVKVLNEVVTVRFHPDDTLLCHVAEPSDVLVPITSESDGALPLAPERKLPPFDGSWCAVRGAPQYAVRLRPIAADEEKDCPGQTHVAEVRWNLAVSPPGSQTPKPPPDFSIPLYNRLTEQQKCTFRQEIAKFTSRGWWSEVHSVDDEERKDEERLPEAVAFPVPQGQVKVRPCVDVRQCNRQSPARSYVGASCPVILSQVRVALAQIAAKARSQDKPSSLALVTLDCMTAFYRVRLHRKCARIRCLGRVYAARRLVFGLRCGPAVLEEILHRLVGSARDSLSADIVGSLPLYHFIYVDDLTLLGERRAVHAFKEALIRTGASWGFEFAPAKMHSIYFDAEGQCDTFDDFTHLGVLFVAHPLPSGCCELRLRCAHIPLPFDEDLRAGSKLSKRCAFKIAGAAFDALSVHGEQSLAGDIVRRIAGRWQTSSWDESVELSKDEAVALNLALKVPREKPPICEHPVCFHADYLDICSDASPSGMGIVALFARRKEGCGESEPTLGAFQTTVLCRKAKMWKGAQYNWHQNRKEAFALAGAYLFFNSVAAYVSPLTVRFWSDSHTAISWVTGGSKLTCKSLERVAISRLVEAMADLREIWRRRYGLTPVTYHLTGKENSYADDLSRLSALWKVPSTVLQRGGTSVFPELGGSANQGGTPEVVPACDRSPAEQVLTCGSYDGQLFALGAADVLAPPERYAMSAGRPARVELLKLQWRSPCLCAIFSALGRRAPEGFEAAQDIDLPRDLAKELNDFSVAEDGLLMKRLSTTRVHNSRGSRLCYAVPVDFHEGKKYAVDLVSSYHSTSGCLSQRHLRWLSVILVSGLALVLAYKAFKLVKRTNVDLHLLFGGPNRQFLPVLGYIHKSIYHLYRALEIYADTYGEVYHINLTGMDMVVVSKPELVRQVPNERPNTYIRPENKHKLVPLPGLFNTEGEEWKRNRRLGAPAFNENNSAAMVPDMSKEAFKLVRRDGRIVWSPAEWLPLCTLDTLCVTNFGKEYNFLQYDGASIVRRPGGIREAIVDTMTGTGFAVQLRSFPCMARDRFPWNLNPMIRKLHSGVKRLNTMCDEIITSRQAELEAGRRVERRDLLDKLLHLDQQSLRGNLVTFLLAGGDTIAVTISWCLYLLSLNSHIQTKARAKVDVLGHDPKTMEDLSKLAYVECCILETLRLQPAGPFLTNECIRDTFLDGKPIPSGTIVVTLLRKAMTTQSQGGTTFKYRTPVTFHSTTLSESLMV</sequence>
<dbReference type="Proteomes" id="UP000553632">
    <property type="component" value="Unassembled WGS sequence"/>
</dbReference>
<comment type="similarity">
    <text evidence="1">Belongs to the cytochrome P450 family.</text>
</comment>
<dbReference type="GO" id="GO:0004497">
    <property type="term" value="F:monooxygenase activity"/>
    <property type="evidence" value="ECO:0007669"/>
    <property type="project" value="UniProtKB-KW"/>
</dbReference>